<accession>A0A062ULU7</accession>
<keyword evidence="4" id="KW-1185">Reference proteome</keyword>
<keyword evidence="1" id="KW-0175">Coiled coil</keyword>
<dbReference type="Pfam" id="PF13514">
    <property type="entry name" value="AAA_27"/>
    <property type="match status" value="1"/>
</dbReference>
<dbReference type="eggNOG" id="COG4717">
    <property type="taxonomic scope" value="Bacteria"/>
</dbReference>
<dbReference type="AlphaFoldDB" id="A0A062ULU7"/>
<dbReference type="PANTHER" id="PTHR41259">
    <property type="entry name" value="DOUBLE-STRAND BREAK REPAIR RAD50 ATPASE, PUTATIVE-RELATED"/>
    <property type="match status" value="1"/>
</dbReference>
<feature type="domain" description="YhaN AAA" evidence="2">
    <location>
        <begin position="1"/>
        <end position="207"/>
    </location>
</feature>
<evidence type="ECO:0000256" key="1">
    <source>
        <dbReference type="SAM" id="Coils"/>
    </source>
</evidence>
<sequence length="1187" mass="131358">MRFRQINLDRYGIFTDRTIDLGERKAAGDMHIVYGPNEAGKSTFRSACLDFLFGFGRTTQYDFLHPVDVLQIGARVEFGGTTFEARRHKRSKNDFCDFSNEPISDAQLKSALGGVTRDGYVQMFSLDEHSLVAGGDSILSSKGDLGALLFSAASGLTALSSAIDDIENEANSFYKIPGRKYRLNDLLAELKQLDTGIKDIDVKASAYEKLRRTAMQADSAYKEAEAERNEMNRRQVFLKRLFEALPLWRDLTDILAELEVSDVPSGMPDEWIDEIERLKIDNSTEESRHRDAVETISAAEAELSKLVVNETVLESATKINLLRETQLEGRYKDAADIDKRKSEIRILNDQISKLLSSLGTDPETDPNSLLLTAPVAARLRALLDDRGAILADEASAHQELSDATRDENQAQEELDALSEFPDMTSLKQVLEANRTACDDRSLQLAKTTLAAAKAKAEERLSGLSPWAGTCDDLKGQRTVAAEDIETLRDGESGLQNRKVLNDQEITRLTDEIRRLTAETTAAVSESGIVDDRRVQEALQNREDAWRAHLSELEDKKPLDAENCLSTANEFRSRVLETDTLHARQLAQAGDIADLRQSTRRLAVAKSDLEAAEQTQHALIQEKEALDGRRTILLASLKLAASLTLAELERWLELRKAALEAISEQEETTFNVQRETEAKTVALAAIRDRAITCGLEAADNEDDLLAMCDSAISAWQAAVSNKQTALDNLKRSRQIKQRREEQANRSKLAADKWREDWKSTVNSIWIGGRAGESDPDSVKAILQVLEDLSSHIGEVQRLEERVLGMESNKAAYRDEVRRIASACSMEFDDDEPLKAADALRAALSDAQNAIAERKRVEREIGRGKRAEEGAKVALARIKNELSPMESFFGAEGVSGVASAVKASIKKQELERQTSELKTQITRAVSVATFEVALAALEENASSTEAIETLEREHNALEASSEDRNSEVSRLYHEWKTAEAAFQSVGQDGDVARMVEQRESLLLQIEQETVAHLQAVAGVHAARRALQTFRETHRSALMTEASNAFVAITEGGFKGLYAAPGKDGEILVGSRGEGKDLAADDMSRGTRFQLYLALRIAGHSAFAANRPPLPFFADDILEPFDDDRAAQTFRLMAEMSKHGQVIYLTHHKHLLDVAKYACGEALTVHTLPKPRSSLAEVQTSNVRSHDVSP</sequence>
<dbReference type="STRING" id="1280947.HY30_17620"/>
<dbReference type="PANTHER" id="PTHR41259:SF1">
    <property type="entry name" value="DOUBLE-STRAND BREAK REPAIR RAD50 ATPASE, PUTATIVE-RELATED"/>
    <property type="match status" value="1"/>
</dbReference>
<feature type="coiled-coil region" evidence="1">
    <location>
        <begin position="594"/>
        <end position="667"/>
    </location>
</feature>
<dbReference type="InterPro" id="IPR038734">
    <property type="entry name" value="YhaN_AAA"/>
</dbReference>
<dbReference type="Proteomes" id="UP000027190">
    <property type="component" value="Unassembled WGS sequence"/>
</dbReference>
<gene>
    <name evidence="3" type="ORF">HY30_17620</name>
</gene>
<feature type="coiled-coil region" evidence="1">
    <location>
        <begin position="898"/>
        <end position="965"/>
    </location>
</feature>
<organism evidence="3 4">
    <name type="scientific">Hyphomonas chukchiensis</name>
    <dbReference type="NCBI Taxonomy" id="1280947"/>
    <lineage>
        <taxon>Bacteria</taxon>
        <taxon>Pseudomonadati</taxon>
        <taxon>Pseudomonadota</taxon>
        <taxon>Alphaproteobacteria</taxon>
        <taxon>Hyphomonadales</taxon>
        <taxon>Hyphomonadaceae</taxon>
        <taxon>Hyphomonas</taxon>
    </lineage>
</organism>
<name>A0A062ULU7_9PROT</name>
<reference evidence="3 4" key="1">
    <citation type="journal article" date="2014" name="Antonie Van Leeuwenhoek">
        <title>Hyphomonas beringensis sp. nov. and Hyphomonas chukchiensis sp. nov., isolated from surface seawater of the Bering Sea and Chukchi Sea.</title>
        <authorList>
            <person name="Li C."/>
            <person name="Lai Q."/>
            <person name="Li G."/>
            <person name="Dong C."/>
            <person name="Wang J."/>
            <person name="Liao Y."/>
            <person name="Shao Z."/>
        </authorList>
    </citation>
    <scope>NUCLEOTIDE SEQUENCE [LARGE SCALE GENOMIC DNA]</scope>
    <source>
        <strain evidence="3 4">BH-BN04-4</strain>
    </source>
</reference>
<comment type="caution">
    <text evidence="3">The sequence shown here is derived from an EMBL/GenBank/DDBJ whole genome shotgun (WGS) entry which is preliminary data.</text>
</comment>
<protein>
    <recommendedName>
        <fullName evidence="2">YhaN AAA domain-containing protein</fullName>
    </recommendedName>
</protein>
<evidence type="ECO:0000313" key="3">
    <source>
        <dbReference type="EMBL" id="KCZ57095.1"/>
    </source>
</evidence>
<proteinExistence type="predicted"/>
<dbReference type="RefSeq" id="WP_034740624.1">
    <property type="nucleotide sequence ID" value="NZ_AWFG01000032.1"/>
</dbReference>
<dbReference type="InterPro" id="IPR027417">
    <property type="entry name" value="P-loop_NTPase"/>
</dbReference>
<evidence type="ECO:0000259" key="2">
    <source>
        <dbReference type="Pfam" id="PF13514"/>
    </source>
</evidence>
<dbReference type="Gene3D" id="3.40.50.300">
    <property type="entry name" value="P-loop containing nucleotide triphosphate hydrolases"/>
    <property type="match status" value="2"/>
</dbReference>
<feature type="coiled-coil region" evidence="1">
    <location>
        <begin position="393"/>
        <end position="420"/>
    </location>
</feature>
<dbReference type="EMBL" id="AWFG01000032">
    <property type="protein sequence ID" value="KCZ57095.1"/>
    <property type="molecule type" value="Genomic_DNA"/>
</dbReference>
<feature type="coiled-coil region" evidence="1">
    <location>
        <begin position="207"/>
        <end position="241"/>
    </location>
</feature>
<dbReference type="PATRIC" id="fig|1280947.3.peg.2377"/>
<dbReference type="SUPFAM" id="SSF52540">
    <property type="entry name" value="P-loop containing nucleoside triphosphate hydrolases"/>
    <property type="match status" value="1"/>
</dbReference>
<evidence type="ECO:0000313" key="4">
    <source>
        <dbReference type="Proteomes" id="UP000027190"/>
    </source>
</evidence>
<dbReference type="eggNOG" id="COG0419">
    <property type="taxonomic scope" value="Bacteria"/>
</dbReference>
<dbReference type="OrthoDB" id="9764467at2"/>